<evidence type="ECO:0000256" key="1">
    <source>
        <dbReference type="SAM" id="MobiDB-lite"/>
    </source>
</evidence>
<feature type="compositionally biased region" description="Pro residues" evidence="1">
    <location>
        <begin position="1"/>
        <end position="12"/>
    </location>
</feature>
<accession>A0A9W9YH88</accession>
<dbReference type="PANTHER" id="PTHR24543">
    <property type="entry name" value="MULTICOPPER OXIDASE-RELATED"/>
    <property type="match status" value="1"/>
</dbReference>
<keyword evidence="4" id="KW-1185">Reference proteome</keyword>
<dbReference type="OrthoDB" id="5986720at2759"/>
<dbReference type="InterPro" id="IPR008979">
    <property type="entry name" value="Galactose-bd-like_sf"/>
</dbReference>
<comment type="caution">
    <text evidence="3">The sequence shown here is derived from an EMBL/GenBank/DDBJ whole genome shotgun (WGS) entry which is preliminary data.</text>
</comment>
<dbReference type="Proteomes" id="UP001163046">
    <property type="component" value="Unassembled WGS sequence"/>
</dbReference>
<reference evidence="3" key="1">
    <citation type="submission" date="2023-01" db="EMBL/GenBank/DDBJ databases">
        <title>Genome assembly of the deep-sea coral Lophelia pertusa.</title>
        <authorList>
            <person name="Herrera S."/>
            <person name="Cordes E."/>
        </authorList>
    </citation>
    <scope>NUCLEOTIDE SEQUENCE</scope>
    <source>
        <strain evidence="3">USNM1676648</strain>
        <tissue evidence="3">Polyp</tissue>
    </source>
</reference>
<gene>
    <name evidence="3" type="ORF">OS493_039188</name>
</gene>
<evidence type="ECO:0000313" key="4">
    <source>
        <dbReference type="Proteomes" id="UP001163046"/>
    </source>
</evidence>
<organism evidence="3 4">
    <name type="scientific">Desmophyllum pertusum</name>
    <dbReference type="NCBI Taxonomy" id="174260"/>
    <lineage>
        <taxon>Eukaryota</taxon>
        <taxon>Metazoa</taxon>
        <taxon>Cnidaria</taxon>
        <taxon>Anthozoa</taxon>
        <taxon>Hexacorallia</taxon>
        <taxon>Scleractinia</taxon>
        <taxon>Caryophylliina</taxon>
        <taxon>Caryophylliidae</taxon>
        <taxon>Desmophyllum</taxon>
    </lineage>
</organism>
<dbReference type="PROSITE" id="PS01285">
    <property type="entry name" value="FA58C_1"/>
    <property type="match status" value="1"/>
</dbReference>
<dbReference type="PROSITE" id="PS50022">
    <property type="entry name" value="FA58C_3"/>
    <property type="match status" value="1"/>
</dbReference>
<dbReference type="CDD" id="cd00057">
    <property type="entry name" value="FA58C"/>
    <property type="match status" value="1"/>
</dbReference>
<feature type="non-terminal residue" evidence="3">
    <location>
        <position position="259"/>
    </location>
</feature>
<evidence type="ECO:0000313" key="3">
    <source>
        <dbReference type="EMBL" id="KAJ7348765.1"/>
    </source>
</evidence>
<dbReference type="PROSITE" id="PS01286">
    <property type="entry name" value="FA58C_2"/>
    <property type="match status" value="1"/>
</dbReference>
<dbReference type="InterPro" id="IPR000421">
    <property type="entry name" value="FA58C"/>
</dbReference>
<dbReference type="AlphaFoldDB" id="A0A9W9YH88"/>
<proteinExistence type="predicted"/>
<sequence length="259" mass="29028">PPTQAPTPPTPPTVHHKQLSQHHLHSLHNQAQEPHLPEVPLYHQHPVHQEKLQVSAVWTSRADVPGYSASDCEYSGWVLRTCRKSCNAKCDATPLRPQGSCADPLGLGWDNRLPDSAFTASSQLSPGGGWWALPSNARLYFEDDYDNKRIGSWCAVDRSPQWLRIDLGQTKTITGIATQGRDVFVEHVKKYELAFSTDGTNFKNYEENGKSKVFDGNCDNFTPVLNRFNPVKARYVKVLPRDSPSTWVCMRVELYGCAA</sequence>
<protein>
    <recommendedName>
        <fullName evidence="2">F5/8 type C domain-containing protein</fullName>
    </recommendedName>
</protein>
<feature type="compositionally biased region" description="Basic residues" evidence="1">
    <location>
        <begin position="14"/>
        <end position="26"/>
    </location>
</feature>
<dbReference type="SMART" id="SM00231">
    <property type="entry name" value="FA58C"/>
    <property type="match status" value="1"/>
</dbReference>
<dbReference type="PANTHER" id="PTHR24543:SF291">
    <property type="entry name" value="SMOKE ALARM, ISOFORM D"/>
    <property type="match status" value="1"/>
</dbReference>
<evidence type="ECO:0000259" key="2">
    <source>
        <dbReference type="PROSITE" id="PS50022"/>
    </source>
</evidence>
<feature type="region of interest" description="Disordered" evidence="1">
    <location>
        <begin position="1"/>
        <end position="27"/>
    </location>
</feature>
<feature type="domain" description="F5/8 type C" evidence="2">
    <location>
        <begin position="101"/>
        <end position="257"/>
    </location>
</feature>
<name>A0A9W9YH88_9CNID</name>
<dbReference type="EMBL" id="MU827464">
    <property type="protein sequence ID" value="KAJ7348765.1"/>
    <property type="molecule type" value="Genomic_DNA"/>
</dbReference>
<dbReference type="Gene3D" id="2.60.120.260">
    <property type="entry name" value="Galactose-binding domain-like"/>
    <property type="match status" value="1"/>
</dbReference>
<dbReference type="Pfam" id="PF00754">
    <property type="entry name" value="F5_F8_type_C"/>
    <property type="match status" value="1"/>
</dbReference>
<dbReference type="SUPFAM" id="SSF49785">
    <property type="entry name" value="Galactose-binding domain-like"/>
    <property type="match status" value="1"/>
</dbReference>